<organism evidence="1 2">
    <name type="scientific">Ectocarpus siliculosus</name>
    <name type="common">Brown alga</name>
    <name type="synonym">Conferva siliculosa</name>
    <dbReference type="NCBI Taxonomy" id="2880"/>
    <lineage>
        <taxon>Eukaryota</taxon>
        <taxon>Sar</taxon>
        <taxon>Stramenopiles</taxon>
        <taxon>Ochrophyta</taxon>
        <taxon>PX clade</taxon>
        <taxon>Phaeophyceae</taxon>
        <taxon>Ectocarpales</taxon>
        <taxon>Ectocarpaceae</taxon>
        <taxon>Ectocarpus</taxon>
    </lineage>
</organism>
<evidence type="ECO:0000313" key="2">
    <source>
        <dbReference type="Proteomes" id="UP000002630"/>
    </source>
</evidence>
<accession>D7FPQ6</accession>
<gene>
    <name evidence="1" type="ORF">Esi_0195_0035</name>
</gene>
<dbReference type="OrthoDB" id="10404151at2759"/>
<protein>
    <submittedName>
        <fullName evidence="1">Uncharacterized protein</fullName>
    </submittedName>
</protein>
<proteinExistence type="predicted"/>
<keyword evidence="2" id="KW-1185">Reference proteome</keyword>
<name>D7FPQ6_ECTSI</name>
<reference evidence="1 2" key="1">
    <citation type="journal article" date="2010" name="Nature">
        <title>The Ectocarpus genome and the independent evolution of multicellularity in brown algae.</title>
        <authorList>
            <person name="Cock J.M."/>
            <person name="Sterck L."/>
            <person name="Rouze P."/>
            <person name="Scornet D."/>
            <person name="Allen A.E."/>
            <person name="Amoutzias G."/>
            <person name="Anthouard V."/>
            <person name="Artiguenave F."/>
            <person name="Aury J.M."/>
            <person name="Badger J.H."/>
            <person name="Beszteri B."/>
            <person name="Billiau K."/>
            <person name="Bonnet E."/>
            <person name="Bothwell J.H."/>
            <person name="Bowler C."/>
            <person name="Boyen C."/>
            <person name="Brownlee C."/>
            <person name="Carrano C.J."/>
            <person name="Charrier B."/>
            <person name="Cho G.Y."/>
            <person name="Coelho S.M."/>
            <person name="Collen J."/>
            <person name="Corre E."/>
            <person name="Da Silva C."/>
            <person name="Delage L."/>
            <person name="Delaroque N."/>
            <person name="Dittami S.M."/>
            <person name="Doulbeau S."/>
            <person name="Elias M."/>
            <person name="Farnham G."/>
            <person name="Gachon C.M."/>
            <person name="Gschloessl B."/>
            <person name="Heesch S."/>
            <person name="Jabbari K."/>
            <person name="Jubin C."/>
            <person name="Kawai H."/>
            <person name="Kimura K."/>
            <person name="Kloareg B."/>
            <person name="Kupper F.C."/>
            <person name="Lang D."/>
            <person name="Le Bail A."/>
            <person name="Leblanc C."/>
            <person name="Lerouge P."/>
            <person name="Lohr M."/>
            <person name="Lopez P.J."/>
            <person name="Martens C."/>
            <person name="Maumus F."/>
            <person name="Michel G."/>
            <person name="Miranda-Saavedra D."/>
            <person name="Morales J."/>
            <person name="Moreau H."/>
            <person name="Motomura T."/>
            <person name="Nagasato C."/>
            <person name="Napoli C.A."/>
            <person name="Nelson D.R."/>
            <person name="Nyvall-Collen P."/>
            <person name="Peters A.F."/>
            <person name="Pommier C."/>
            <person name="Potin P."/>
            <person name="Poulain J."/>
            <person name="Quesneville H."/>
            <person name="Read B."/>
            <person name="Rensing S.A."/>
            <person name="Ritter A."/>
            <person name="Rousvoal S."/>
            <person name="Samanta M."/>
            <person name="Samson G."/>
            <person name="Schroeder D.C."/>
            <person name="Segurens B."/>
            <person name="Strittmatter M."/>
            <person name="Tonon T."/>
            <person name="Tregear J.W."/>
            <person name="Valentin K."/>
            <person name="von Dassow P."/>
            <person name="Yamagishi T."/>
            <person name="Van de Peer Y."/>
            <person name="Wincker P."/>
        </authorList>
    </citation>
    <scope>NUCLEOTIDE SEQUENCE [LARGE SCALE GENOMIC DNA]</scope>
    <source>
        <strain evidence="2">Ec32 / CCAP1310/4</strain>
    </source>
</reference>
<dbReference type="InParanoid" id="D7FPQ6"/>
<dbReference type="EMBL" id="FN649760">
    <property type="protein sequence ID" value="CBJ30513.1"/>
    <property type="molecule type" value="Genomic_DNA"/>
</dbReference>
<evidence type="ECO:0000313" key="1">
    <source>
        <dbReference type="EMBL" id="CBJ30513.1"/>
    </source>
</evidence>
<dbReference type="AlphaFoldDB" id="D7FPQ6"/>
<dbReference type="Proteomes" id="UP000002630">
    <property type="component" value="Unassembled WGS sequence"/>
</dbReference>
<sequence>MRRTLNVDGYKGSPNEQRFGYVEHLDDIALDCRESNLRTSTTSHGNNLHMNRLKRAFRDKGVAGAGRKAEEIDRSQEPYWKIVRVLPALPDFVFAFKLVKRPRDLPRKLETLQPAVLFDGAVMGGQES</sequence>